<gene>
    <name evidence="7" type="ORF">ACFFIP_18265</name>
</gene>
<comment type="caution">
    <text evidence="7">The sequence shown here is derived from an EMBL/GenBank/DDBJ whole genome shotgun (WGS) entry which is preliminary data.</text>
</comment>
<dbReference type="InterPro" id="IPR007452">
    <property type="entry name" value="TamB_C"/>
</dbReference>
<dbReference type="RefSeq" id="WP_382389209.1">
    <property type="nucleotide sequence ID" value="NZ_JBHLWI010000083.1"/>
</dbReference>
<keyword evidence="3 5" id="KW-1133">Transmembrane helix</keyword>
<keyword evidence="4 5" id="KW-0472">Membrane</keyword>
<accession>A0ABV6FXM9</accession>
<evidence type="ECO:0000259" key="6">
    <source>
        <dbReference type="Pfam" id="PF04357"/>
    </source>
</evidence>
<dbReference type="EMBL" id="JBHLWI010000083">
    <property type="protein sequence ID" value="MFC0264637.1"/>
    <property type="molecule type" value="Genomic_DNA"/>
</dbReference>
<feature type="domain" description="Translocation and assembly module TamB C-terminal" evidence="6">
    <location>
        <begin position="1028"/>
        <end position="1444"/>
    </location>
</feature>
<keyword evidence="8" id="KW-1185">Reference proteome</keyword>
<dbReference type="Proteomes" id="UP001589797">
    <property type="component" value="Unassembled WGS sequence"/>
</dbReference>
<dbReference type="PANTHER" id="PTHR30441">
    <property type="entry name" value="DUF748 DOMAIN-CONTAINING PROTEIN"/>
    <property type="match status" value="1"/>
</dbReference>
<evidence type="ECO:0000256" key="2">
    <source>
        <dbReference type="ARBA" id="ARBA00022692"/>
    </source>
</evidence>
<dbReference type="PANTHER" id="PTHR30441:SF8">
    <property type="entry name" value="DUF748 DOMAIN-CONTAINING PROTEIN"/>
    <property type="match status" value="1"/>
</dbReference>
<evidence type="ECO:0000256" key="5">
    <source>
        <dbReference type="SAM" id="Phobius"/>
    </source>
</evidence>
<comment type="subcellular location">
    <subcellularLocation>
        <location evidence="1">Membrane</location>
        <topology evidence="1">Single-pass membrane protein</topology>
    </subcellularLocation>
</comment>
<keyword evidence="2 5" id="KW-0812">Transmembrane</keyword>
<protein>
    <submittedName>
        <fullName evidence="7">Translocation/assembly module TamB domain-containing protein</fullName>
    </submittedName>
</protein>
<evidence type="ECO:0000256" key="3">
    <source>
        <dbReference type="ARBA" id="ARBA00022989"/>
    </source>
</evidence>
<dbReference type="Pfam" id="PF04357">
    <property type="entry name" value="TamB"/>
    <property type="match status" value="1"/>
</dbReference>
<proteinExistence type="predicted"/>
<evidence type="ECO:0000313" key="7">
    <source>
        <dbReference type="EMBL" id="MFC0264637.1"/>
    </source>
</evidence>
<evidence type="ECO:0000256" key="4">
    <source>
        <dbReference type="ARBA" id="ARBA00023136"/>
    </source>
</evidence>
<organism evidence="7 8">
    <name type="scientific">Fontibacter flavus</name>
    <dbReference type="NCBI Taxonomy" id="654838"/>
    <lineage>
        <taxon>Bacteria</taxon>
        <taxon>Pseudomonadati</taxon>
        <taxon>Bacteroidota</taxon>
        <taxon>Cytophagia</taxon>
        <taxon>Cytophagales</taxon>
        <taxon>Cyclobacteriaceae</taxon>
        <taxon>Fontibacter</taxon>
    </lineage>
</organism>
<name>A0ABV6FXM9_9BACT</name>
<evidence type="ECO:0000256" key="1">
    <source>
        <dbReference type="ARBA" id="ARBA00004167"/>
    </source>
</evidence>
<sequence>MEKNPKVTEKLLKAFKVIFRLVLFLFLGVLLIAVLLQIPAIQTLVTNGLTSYISKNTGFKTDISKVRIRWWDAISLNDLIIYDLNDSLMVDLEEVYIDFSIQGLFDKANPSIDQIKMEHGNVRLIFHEDQTNLNITDFFSGINKILPGKKDPNKPSGKFSINNIYFKETSLDILNYQGVPVESGFDFNHLRFRELIADADNFYTEGPKLGLQVNYLRGIESTSGMVFQQLKTNFTYSPKFMEFDELFVRSNKTEIKDYLRFDFDSTKSLSNFTEEVRILARLDEAALDIQDLAYFTDQFPNIEDRIFLSGEIRGTVADFSSEQLLIRFGQRSALFGKFQIDGLPSLDNTFFQMSLQNSVLNSNDLSPYISNEARREINKFRDIRFDTDFSGYLHFFTANGNFRTGIGNLIGRLSYKSEGETPTYSGKLELQNLDLGILLEDKERFQKVTMSGNIRGTGLTLQTALLEIDADIKSAGVNGYNYTNIITDATYGKDLFRGKLIIHDPNLTGEAQGVLDVRDGKDSIRLNVQLDTAYLHQLGFLEKETFVSGKIAMDTKGVTLDDIEGIARFSDVNLSYEGRNLFVDNFFFQSLFTDESRLISLNSDLLVAGISGKFKVNQLLNDVETLSKEYLAILTNSEKPEPLKIGNDHEPYNIDINLNFIDINPIINLFEPQASISKNTIIEGAFYQTPDNTILNFFSSIDSIYYKGSFLFNTNLDFNTSKLTANDDVLASFYVFSKKQVLNSGLTFNNLAMEAIWDESNIDLTYEQDQLETGSFIRIKNEITIYPDHTTIVFDPSALKILDKTWQFDPENQIYITGKSFLFDNVKLFNENQFIAFNGSITEDPNDVLGLEIHELNLDFFNTLSMKEFEGSANGQFGLNNFYDKLGINGQLNISDLYINNFLIGDIDAATYFSNRLINVELNNEREGKKVIAVKGFLDSDDDELALKAELNDADLSILEPFLSDYLTRMGGTVSGDLIIEGTVNFPVVLGTGKVSGGRVLINYLNTFYTIDGNLIFEPNEINFRELTLRDVNGNLARMRGGIVHDYFRDFILDISTNLDNFQVLNTSIRDNDLFYGSAFVTGSLNIFGAANNLDITARATSQPNTRIYIPFGSSNVQAQEDFINIINVRDTSRVVSFEESIEKLAINNVRMNFNLDVTPDAYVEIQIDPRTGENIQGRGRGVLNLNIDTQGNFSMLGNYEISEAKYNFSLYNVIRREFSVQPGGRISWFGDPYEGIMDIRAYYQESVSLQNLQNTQVGGIDDPQLRRRYPLKVIMDLKGNLLSPDITFNFDFAEFPTEGNVQTYISAFQNRIANDEQEKNRQVFSVIMMRSLSPEGQFSGVSNIATSNLSQLLSSQLNSFIAQVDQNLEVDIDLANLDQNALETFQLRVAYTFLDGRLRVTRDGGFTDLQGNADLNSIAGDWNAEYLITEDGRYRLRIYNRNNFNTFTSLSLARNVATYGVSVSQNLSFNSFGELWDKIRRKEKEKLRINDTDDFLRYQFEENIEQNWQRIPLDNLDKRVSPLDYQMDAPIKNFRKEDED</sequence>
<reference evidence="7 8" key="1">
    <citation type="submission" date="2024-09" db="EMBL/GenBank/DDBJ databases">
        <authorList>
            <person name="Sun Q."/>
            <person name="Mori K."/>
        </authorList>
    </citation>
    <scope>NUCLEOTIDE SEQUENCE [LARGE SCALE GENOMIC DNA]</scope>
    <source>
        <strain evidence="7 8">CCM 7650</strain>
    </source>
</reference>
<feature type="transmembrane region" description="Helical" evidence="5">
    <location>
        <begin position="21"/>
        <end position="41"/>
    </location>
</feature>
<evidence type="ECO:0000313" key="8">
    <source>
        <dbReference type="Proteomes" id="UP001589797"/>
    </source>
</evidence>
<dbReference type="InterPro" id="IPR052894">
    <property type="entry name" value="AsmA-related"/>
</dbReference>